<feature type="compositionally biased region" description="Basic and acidic residues" evidence="4">
    <location>
        <begin position="212"/>
        <end position="222"/>
    </location>
</feature>
<name>A0A7J8V4R2_9ROSI</name>
<evidence type="ECO:0000256" key="3">
    <source>
        <dbReference type="ARBA" id="ARBA00023163"/>
    </source>
</evidence>
<evidence type="ECO:0000256" key="4">
    <source>
        <dbReference type="SAM" id="MobiDB-lite"/>
    </source>
</evidence>
<keyword evidence="6" id="KW-1185">Reference proteome</keyword>
<protein>
    <submittedName>
        <fullName evidence="5">Uncharacterized protein</fullName>
    </submittedName>
</protein>
<dbReference type="InterPro" id="IPR040356">
    <property type="entry name" value="SPEAR"/>
</dbReference>
<dbReference type="AlphaFoldDB" id="A0A7J8V4R2"/>
<organism evidence="5 6">
    <name type="scientific">Gossypium klotzschianum</name>
    <dbReference type="NCBI Taxonomy" id="34286"/>
    <lineage>
        <taxon>Eukaryota</taxon>
        <taxon>Viridiplantae</taxon>
        <taxon>Streptophyta</taxon>
        <taxon>Embryophyta</taxon>
        <taxon>Tracheophyta</taxon>
        <taxon>Spermatophyta</taxon>
        <taxon>Magnoliopsida</taxon>
        <taxon>eudicotyledons</taxon>
        <taxon>Gunneridae</taxon>
        <taxon>Pentapetalae</taxon>
        <taxon>rosids</taxon>
        <taxon>malvids</taxon>
        <taxon>Malvales</taxon>
        <taxon>Malvaceae</taxon>
        <taxon>Malvoideae</taxon>
        <taxon>Gossypium</taxon>
    </lineage>
</organism>
<evidence type="ECO:0000256" key="1">
    <source>
        <dbReference type="ARBA" id="ARBA00022491"/>
    </source>
</evidence>
<dbReference type="OrthoDB" id="653455at2759"/>
<feature type="compositionally biased region" description="Low complexity" evidence="4">
    <location>
        <begin position="228"/>
        <end position="239"/>
    </location>
</feature>
<feature type="compositionally biased region" description="Low complexity" evidence="4">
    <location>
        <begin position="12"/>
        <end position="27"/>
    </location>
</feature>
<dbReference type="EMBL" id="JABFAB010000009">
    <property type="protein sequence ID" value="MBA0657731.1"/>
    <property type="molecule type" value="Genomic_DNA"/>
</dbReference>
<evidence type="ECO:0000313" key="6">
    <source>
        <dbReference type="Proteomes" id="UP000593573"/>
    </source>
</evidence>
<proteinExistence type="predicted"/>
<comment type="caution">
    <text evidence="5">The sequence shown here is derived from an EMBL/GenBank/DDBJ whole genome shotgun (WGS) entry which is preliminary data.</text>
</comment>
<gene>
    <name evidence="5" type="ORF">Goklo_010001</name>
</gene>
<keyword evidence="2" id="KW-0805">Transcription regulation</keyword>
<keyword evidence="3" id="KW-0804">Transcription</keyword>
<dbReference type="PANTHER" id="PTHR33388:SF18">
    <property type="entry name" value="PROTEIN SPEAR1"/>
    <property type="match status" value="1"/>
</dbReference>
<evidence type="ECO:0000256" key="2">
    <source>
        <dbReference type="ARBA" id="ARBA00023015"/>
    </source>
</evidence>
<dbReference type="GO" id="GO:0003700">
    <property type="term" value="F:DNA-binding transcription factor activity"/>
    <property type="evidence" value="ECO:0007669"/>
    <property type="project" value="InterPro"/>
</dbReference>
<dbReference type="PANTHER" id="PTHR33388">
    <property type="entry name" value="OS01G0212500 PROTEIN"/>
    <property type="match status" value="1"/>
</dbReference>
<reference evidence="5 6" key="1">
    <citation type="journal article" date="2019" name="Genome Biol. Evol.">
        <title>Insights into the evolution of the New World diploid cottons (Gossypium, subgenus Houzingenia) based on genome sequencing.</title>
        <authorList>
            <person name="Grover C.E."/>
            <person name="Arick M.A. 2nd"/>
            <person name="Thrash A."/>
            <person name="Conover J.L."/>
            <person name="Sanders W.S."/>
            <person name="Peterson D.G."/>
            <person name="Frelichowski J.E."/>
            <person name="Scheffler J.A."/>
            <person name="Scheffler B.E."/>
            <person name="Wendel J.F."/>
        </authorList>
    </citation>
    <scope>NUCLEOTIDE SEQUENCE [LARGE SCALE GENOMIC DNA]</scope>
    <source>
        <strain evidence="5">57</strain>
        <tissue evidence="5">Leaf</tissue>
    </source>
</reference>
<feature type="region of interest" description="Disordered" evidence="4">
    <location>
        <begin position="212"/>
        <end position="246"/>
    </location>
</feature>
<feature type="region of interest" description="Disordered" evidence="4">
    <location>
        <begin position="1"/>
        <end position="47"/>
    </location>
</feature>
<accession>A0A7J8V4R2</accession>
<evidence type="ECO:0000313" key="5">
    <source>
        <dbReference type="EMBL" id="MBA0657731.1"/>
    </source>
</evidence>
<sequence>MGSSYFGEPNVGNERGASSSSSSSSSSRKGKKGSNSEKPKQPQRGLGVAQLEKIRLQGPVGCTYHHHPSLHGRPFPSNFNQEDMRVQTLYSSMASSPSSSSSTTSASYGFHPTMMVGETLCLLRDTIQFLLMDGLIECIFDMILCVTHSQLDVSLINDEKGLGEYDKRPNTRYGDFQSCTTTSWNPDNGSTQHFAQPNLTRQLLNLHHVEVDNSHPYHDSPPKKSKKQGSNSLGSSSQNCESTQELDLELRLSL</sequence>
<dbReference type="Proteomes" id="UP000593573">
    <property type="component" value="Unassembled WGS sequence"/>
</dbReference>
<keyword evidence="1" id="KW-0678">Repressor</keyword>